<comment type="caution">
    <text evidence="1">The sequence shown here is derived from an EMBL/GenBank/DDBJ whole genome shotgun (WGS) entry which is preliminary data.</text>
</comment>
<organism evidence="1 2">
    <name type="scientific">Corynebacterium ammoniagenes</name>
    <name type="common">Brevibacterium ammoniagenes</name>
    <dbReference type="NCBI Taxonomy" id="1697"/>
    <lineage>
        <taxon>Bacteria</taxon>
        <taxon>Bacillati</taxon>
        <taxon>Actinomycetota</taxon>
        <taxon>Actinomycetes</taxon>
        <taxon>Mycobacteriales</taxon>
        <taxon>Corynebacteriaceae</taxon>
        <taxon>Corynebacterium</taxon>
    </lineage>
</organism>
<gene>
    <name evidence="1" type="ORF">CAT723_18810</name>
</gene>
<protein>
    <submittedName>
        <fullName evidence="1">Uncharacterized protein</fullName>
    </submittedName>
</protein>
<dbReference type="EMBL" id="BQKK01000004">
    <property type="protein sequence ID" value="GJN43402.1"/>
    <property type="molecule type" value="Genomic_DNA"/>
</dbReference>
<name>A0AAV5G9E4_CORAM</name>
<dbReference type="Proteomes" id="UP001054925">
    <property type="component" value="Unassembled WGS sequence"/>
</dbReference>
<accession>A0AAV5G9E4</accession>
<proteinExistence type="predicted"/>
<dbReference type="AlphaFoldDB" id="A0AAV5G9E4"/>
<reference evidence="1" key="1">
    <citation type="submission" date="2021-12" db="EMBL/GenBank/DDBJ databases">
        <title>Draft genome sequence of Corynebacterium ammoniagenes strain T-723.</title>
        <authorList>
            <person name="Matsuzawa M."/>
            <person name="Hiratani M."/>
            <person name="Abe I."/>
            <person name="Tsuji Y."/>
            <person name="Nakamura J."/>
        </authorList>
    </citation>
    <scope>NUCLEOTIDE SEQUENCE</scope>
    <source>
        <strain evidence="1">T-723</strain>
    </source>
</reference>
<evidence type="ECO:0000313" key="2">
    <source>
        <dbReference type="Proteomes" id="UP001054925"/>
    </source>
</evidence>
<evidence type="ECO:0000313" key="1">
    <source>
        <dbReference type="EMBL" id="GJN43402.1"/>
    </source>
</evidence>
<sequence>MLPSVVARLNPYGESYITGRDCERCTLECIFHESVKAQIAHLLEGVIPWGILQGSDKSPWLKFKGAYTCLYKRAVTRWKKHWKTHWTTAQKTESSV</sequence>